<reference evidence="2 3" key="1">
    <citation type="journal article" date="2015" name="Mol. Biochem. Parasitol.">
        <title>Identification of polymorphic genes for use in assemblage B genotyping assays through comparative genomics of multiple assemblage B Giardia duodenalis isolates.</title>
        <authorList>
            <person name="Wielinga C."/>
            <person name="Thompson R.C."/>
            <person name="Monis P."/>
            <person name="Ryan U."/>
        </authorList>
    </citation>
    <scope>NUCLEOTIDE SEQUENCE [LARGE SCALE GENOMIC DNA]</scope>
    <source>
        <strain evidence="2 3">BAH15c1</strain>
    </source>
</reference>
<protein>
    <submittedName>
        <fullName evidence="2">Uncharacterized protein</fullName>
    </submittedName>
</protein>
<dbReference type="AlphaFoldDB" id="A0A132NRA1"/>
<accession>A0A132NRA1</accession>
<dbReference type="VEuPathDB" id="GiardiaDB:QR46_3400"/>
<name>A0A132NRA1_GIAIN</name>
<dbReference type="OrthoDB" id="10256718at2759"/>
<dbReference type="Proteomes" id="UP000070089">
    <property type="component" value="Unassembled WGS sequence"/>
</dbReference>
<proteinExistence type="predicted"/>
<dbReference type="EMBL" id="JXTI01000108">
    <property type="protein sequence ID" value="KWX12604.1"/>
    <property type="molecule type" value="Genomic_DNA"/>
</dbReference>
<keyword evidence="1" id="KW-1133">Transmembrane helix</keyword>
<feature type="transmembrane region" description="Helical" evidence="1">
    <location>
        <begin position="12"/>
        <end position="32"/>
    </location>
</feature>
<comment type="caution">
    <text evidence="2">The sequence shown here is derived from an EMBL/GenBank/DDBJ whole genome shotgun (WGS) entry which is preliminary data.</text>
</comment>
<evidence type="ECO:0000313" key="2">
    <source>
        <dbReference type="EMBL" id="KWX12604.1"/>
    </source>
</evidence>
<keyword evidence="1" id="KW-0812">Transmembrane</keyword>
<keyword evidence="1" id="KW-0472">Membrane</keyword>
<organism evidence="2 3">
    <name type="scientific">Giardia duodenalis assemblage B</name>
    <dbReference type="NCBI Taxonomy" id="1394984"/>
    <lineage>
        <taxon>Eukaryota</taxon>
        <taxon>Metamonada</taxon>
        <taxon>Diplomonadida</taxon>
        <taxon>Hexamitidae</taxon>
        <taxon>Giardiinae</taxon>
        <taxon>Giardia</taxon>
    </lineage>
</organism>
<sequence>MANLLFPPVPGPINYIAWLVIVLAMFLWLIYLRMEYGSTVVPITSRQEIGEKLQPLDIANSRRRQRGLGELDETRFADLHTEAFQQLQASEPFLGKWVGRFVERVSSLREHKLKKN</sequence>
<evidence type="ECO:0000313" key="3">
    <source>
        <dbReference type="Proteomes" id="UP000070089"/>
    </source>
</evidence>
<gene>
    <name evidence="2" type="ORF">QR46_3400</name>
</gene>
<evidence type="ECO:0000256" key="1">
    <source>
        <dbReference type="SAM" id="Phobius"/>
    </source>
</evidence>